<accession>A0AAP5I3E4</accession>
<feature type="domain" description="DUF2231" evidence="2">
    <location>
        <begin position="15"/>
        <end position="152"/>
    </location>
</feature>
<evidence type="ECO:0000313" key="4">
    <source>
        <dbReference type="Proteomes" id="UP000667802"/>
    </source>
</evidence>
<proteinExistence type="predicted"/>
<evidence type="ECO:0000313" key="3">
    <source>
        <dbReference type="EMBL" id="MDR9893935.1"/>
    </source>
</evidence>
<dbReference type="AlphaFoldDB" id="A0AAP5I3E4"/>
<evidence type="ECO:0000259" key="2">
    <source>
        <dbReference type="Pfam" id="PF09990"/>
    </source>
</evidence>
<organism evidence="3 4">
    <name type="scientific">Aetokthonos hydrillicola Thurmond2011</name>
    <dbReference type="NCBI Taxonomy" id="2712845"/>
    <lineage>
        <taxon>Bacteria</taxon>
        <taxon>Bacillati</taxon>
        <taxon>Cyanobacteriota</taxon>
        <taxon>Cyanophyceae</taxon>
        <taxon>Nostocales</taxon>
        <taxon>Hapalosiphonaceae</taxon>
        <taxon>Aetokthonos</taxon>
    </lineage>
</organism>
<dbReference type="RefSeq" id="WP_208341237.1">
    <property type="nucleotide sequence ID" value="NZ_CAWQFN010000835.1"/>
</dbReference>
<keyword evidence="1" id="KW-0472">Membrane</keyword>
<feature type="transmembrane region" description="Helical" evidence="1">
    <location>
        <begin position="91"/>
        <end position="109"/>
    </location>
</feature>
<dbReference type="InterPro" id="IPR019251">
    <property type="entry name" value="DUF2231_TM"/>
</dbReference>
<gene>
    <name evidence="3" type="ORF">G7B40_005015</name>
</gene>
<keyword evidence="1" id="KW-0812">Transmembrane</keyword>
<evidence type="ECO:0000256" key="1">
    <source>
        <dbReference type="SAM" id="Phobius"/>
    </source>
</evidence>
<protein>
    <submittedName>
        <fullName evidence="3">DUF2231 domain-containing protein</fullName>
    </submittedName>
</protein>
<feature type="transmembrane region" description="Helical" evidence="1">
    <location>
        <begin position="121"/>
        <end position="139"/>
    </location>
</feature>
<feature type="transmembrane region" description="Helical" evidence="1">
    <location>
        <begin position="20"/>
        <end position="41"/>
    </location>
</feature>
<name>A0AAP5I3E4_9CYAN</name>
<dbReference type="Pfam" id="PF09990">
    <property type="entry name" value="DUF2231"/>
    <property type="match status" value="1"/>
</dbReference>
<dbReference type="EMBL" id="JAALHA020000001">
    <property type="protein sequence ID" value="MDR9893935.1"/>
    <property type="molecule type" value="Genomic_DNA"/>
</dbReference>
<reference evidence="4" key="1">
    <citation type="journal article" date="2021" name="Science">
        <title>Hunting the eagle killer: A cyanobacterial neurotoxin causes vacuolar myelinopathy.</title>
        <authorList>
            <person name="Breinlinger S."/>
            <person name="Phillips T.J."/>
            <person name="Haram B.N."/>
            <person name="Mares J."/>
            <person name="Martinez Yerena J.A."/>
            <person name="Hrouzek P."/>
            <person name="Sobotka R."/>
            <person name="Henderson W.M."/>
            <person name="Schmieder P."/>
            <person name="Williams S.M."/>
            <person name="Lauderdale J.D."/>
            <person name="Wilde H.D."/>
            <person name="Gerrin W."/>
            <person name="Kust A."/>
            <person name="Washington J.W."/>
            <person name="Wagner C."/>
            <person name="Geier B."/>
            <person name="Liebeke M."/>
            <person name="Enke H."/>
            <person name="Niedermeyer T.H.J."/>
            <person name="Wilde S.B."/>
        </authorList>
    </citation>
    <scope>NUCLEOTIDE SEQUENCE [LARGE SCALE GENOMIC DNA]</scope>
    <source>
        <strain evidence="4">Thurmond2011</strain>
    </source>
</reference>
<sequence length="164" mass="18214">MPSLPLNKANLPYPDPIHPIVVHFVIAMVVFAFLFDVVGYLTRNHRLFEVSFWNMFVASAAIFVAVIFGQFEAGLAQAYDAVKPVLSQHTITGWSLSAIVVAITAWRFVIRSRDPLKIPPAYLGVAAFLICVVAFQVYLGTQLVWEYGLHVEPVEQAIAKGILK</sequence>
<dbReference type="Proteomes" id="UP000667802">
    <property type="component" value="Unassembled WGS sequence"/>
</dbReference>
<comment type="caution">
    <text evidence="3">The sequence shown here is derived from an EMBL/GenBank/DDBJ whole genome shotgun (WGS) entry which is preliminary data.</text>
</comment>
<feature type="transmembrane region" description="Helical" evidence="1">
    <location>
        <begin position="53"/>
        <end position="71"/>
    </location>
</feature>
<keyword evidence="4" id="KW-1185">Reference proteome</keyword>
<keyword evidence="1" id="KW-1133">Transmembrane helix</keyword>